<dbReference type="AlphaFoldDB" id="A0A8S2HDN4"/>
<name>A0A8S2HDN4_9BILA</name>
<dbReference type="EMBL" id="CAJNOK010002028">
    <property type="protein sequence ID" value="CAF0841345.1"/>
    <property type="molecule type" value="Genomic_DNA"/>
</dbReference>
<evidence type="ECO:0000313" key="3">
    <source>
        <dbReference type="EMBL" id="CAF3626282.1"/>
    </source>
</evidence>
<keyword evidence="1" id="KW-0175">Coiled coil</keyword>
<accession>A0A8S2HDN4</accession>
<evidence type="ECO:0000256" key="1">
    <source>
        <dbReference type="SAM" id="Coils"/>
    </source>
</evidence>
<sequence>MKFHDKFTDPDKCLKFIRRCNDRAIFLIASGTLGQIIVPKVYDYPQIYSIFILCMNITKHKNWATNYSDKTNIFDFDEDLLIRVTNEVARYLANEAERLQEMNEVIEADALYDNVQFLFAKANELQRKACNDVLSSIEIQKARLAKLKEHFQYTIPKCSSESDTEADRLMEKLKMCESFIDAFIVVCLAIPPTYQRKQAANKAFKALHSDDTTAQAPLIPYFTDKDQCFEYIKRSTNKTVSLMILSNASNGEDLKVIVELYSRFSQISAIYVLFETSQDKSLIMNNSKLQAHLNVQFYVCCSSGTWINHREQFRQAQLRIFEVFDEHNLVFQLGQVTGMYYKKLSDYHRALGNDDEADQQLCNAVRINRTLQLELRNQMVTKDGTNVSA</sequence>
<evidence type="ECO:0000313" key="4">
    <source>
        <dbReference type="Proteomes" id="UP000682733"/>
    </source>
</evidence>
<comment type="caution">
    <text evidence="3">The sequence shown here is derived from an EMBL/GenBank/DDBJ whole genome shotgun (WGS) entry which is preliminary data.</text>
</comment>
<reference evidence="3" key="1">
    <citation type="submission" date="2021-02" db="EMBL/GenBank/DDBJ databases">
        <authorList>
            <person name="Nowell W R."/>
        </authorList>
    </citation>
    <scope>NUCLEOTIDE SEQUENCE</scope>
</reference>
<dbReference type="Proteomes" id="UP000682733">
    <property type="component" value="Unassembled WGS sequence"/>
</dbReference>
<organism evidence="3 4">
    <name type="scientific">Didymodactylos carnosus</name>
    <dbReference type="NCBI Taxonomy" id="1234261"/>
    <lineage>
        <taxon>Eukaryota</taxon>
        <taxon>Metazoa</taxon>
        <taxon>Spiralia</taxon>
        <taxon>Gnathifera</taxon>
        <taxon>Rotifera</taxon>
        <taxon>Eurotatoria</taxon>
        <taxon>Bdelloidea</taxon>
        <taxon>Philodinida</taxon>
        <taxon>Philodinidae</taxon>
        <taxon>Didymodactylos</taxon>
    </lineage>
</organism>
<feature type="coiled-coil region" evidence="1">
    <location>
        <begin position="89"/>
        <end position="128"/>
    </location>
</feature>
<gene>
    <name evidence="2" type="ORF">OVA965_LOCUS6660</name>
    <name evidence="3" type="ORF">TMI583_LOCUS6655</name>
</gene>
<evidence type="ECO:0000313" key="2">
    <source>
        <dbReference type="EMBL" id="CAF0841345.1"/>
    </source>
</evidence>
<dbReference type="EMBL" id="CAJOBA010002027">
    <property type="protein sequence ID" value="CAF3626282.1"/>
    <property type="molecule type" value="Genomic_DNA"/>
</dbReference>
<protein>
    <submittedName>
        <fullName evidence="3">Uncharacterized protein</fullName>
    </submittedName>
</protein>
<proteinExistence type="predicted"/>
<dbReference type="Proteomes" id="UP000677228">
    <property type="component" value="Unassembled WGS sequence"/>
</dbReference>